<proteinExistence type="predicted"/>
<sequence>MSALILKWGPRWIRELHYVSFTFINLHSFFKLMTQNPHYQLNWRDRNAEKTVTASKFGSTASAWGWETSPLSLGMQMSLVHLTSFHDPCRSPLLPPPSPHSTHPAPLGPHGTVCHIGPGHSIATCPTERGNGIVQSFTSPALQLTESIEQT</sequence>
<evidence type="ECO:0000313" key="2">
    <source>
        <dbReference type="Proteomes" id="UP001352852"/>
    </source>
</evidence>
<reference evidence="1 2" key="1">
    <citation type="submission" date="2021-06" db="EMBL/GenBank/DDBJ databases">
        <authorList>
            <person name="Palmer J.M."/>
        </authorList>
    </citation>
    <scope>NUCLEOTIDE SEQUENCE [LARGE SCALE GENOMIC DNA]</scope>
    <source>
        <strain evidence="1 2">CL_MEX2019</strain>
        <tissue evidence="1">Muscle</tissue>
    </source>
</reference>
<gene>
    <name evidence="1" type="ORF">CHARACLAT_000087</name>
</gene>
<dbReference type="EMBL" id="JAHUTJ010073779">
    <property type="protein sequence ID" value="MED6292421.1"/>
    <property type="molecule type" value="Genomic_DNA"/>
</dbReference>
<evidence type="ECO:0000313" key="1">
    <source>
        <dbReference type="EMBL" id="MED6292421.1"/>
    </source>
</evidence>
<name>A0ABU7EZH4_9TELE</name>
<keyword evidence="2" id="KW-1185">Reference proteome</keyword>
<dbReference type="Proteomes" id="UP001352852">
    <property type="component" value="Unassembled WGS sequence"/>
</dbReference>
<organism evidence="1 2">
    <name type="scientific">Characodon lateralis</name>
    <dbReference type="NCBI Taxonomy" id="208331"/>
    <lineage>
        <taxon>Eukaryota</taxon>
        <taxon>Metazoa</taxon>
        <taxon>Chordata</taxon>
        <taxon>Craniata</taxon>
        <taxon>Vertebrata</taxon>
        <taxon>Euteleostomi</taxon>
        <taxon>Actinopterygii</taxon>
        <taxon>Neopterygii</taxon>
        <taxon>Teleostei</taxon>
        <taxon>Neoteleostei</taxon>
        <taxon>Acanthomorphata</taxon>
        <taxon>Ovalentaria</taxon>
        <taxon>Atherinomorphae</taxon>
        <taxon>Cyprinodontiformes</taxon>
        <taxon>Goodeidae</taxon>
        <taxon>Characodon</taxon>
    </lineage>
</organism>
<protein>
    <submittedName>
        <fullName evidence="1">Uncharacterized protein</fullName>
    </submittedName>
</protein>
<comment type="caution">
    <text evidence="1">The sequence shown here is derived from an EMBL/GenBank/DDBJ whole genome shotgun (WGS) entry which is preliminary data.</text>
</comment>
<accession>A0ABU7EZH4</accession>